<evidence type="ECO:0000259" key="1">
    <source>
        <dbReference type="Pfam" id="PF07833"/>
    </source>
</evidence>
<evidence type="ECO:0000313" key="2">
    <source>
        <dbReference type="EMBL" id="AZK48266.1"/>
    </source>
</evidence>
<dbReference type="SUPFAM" id="SSF55383">
    <property type="entry name" value="Copper amine oxidase, domain N"/>
    <property type="match status" value="1"/>
</dbReference>
<evidence type="ECO:0000313" key="3">
    <source>
        <dbReference type="Proteomes" id="UP000273145"/>
    </source>
</evidence>
<dbReference type="InterPro" id="IPR012854">
    <property type="entry name" value="Cu_amine_oxidase-like_N"/>
</dbReference>
<organism evidence="2 3">
    <name type="scientific">Paenibacillus lentus</name>
    <dbReference type="NCBI Taxonomy" id="1338368"/>
    <lineage>
        <taxon>Bacteria</taxon>
        <taxon>Bacillati</taxon>
        <taxon>Bacillota</taxon>
        <taxon>Bacilli</taxon>
        <taxon>Bacillales</taxon>
        <taxon>Paenibacillaceae</taxon>
        <taxon>Paenibacillus</taxon>
    </lineage>
</organism>
<dbReference type="PROSITE" id="PS51257">
    <property type="entry name" value="PROKAR_LIPOPROTEIN"/>
    <property type="match status" value="1"/>
</dbReference>
<dbReference type="Gene3D" id="3.30.457.10">
    <property type="entry name" value="Copper amine oxidase-like, N-terminal domain"/>
    <property type="match status" value="1"/>
</dbReference>
<dbReference type="InterPro" id="IPR036582">
    <property type="entry name" value="Mao_N_sf"/>
</dbReference>
<reference evidence="2 3" key="1">
    <citation type="submission" date="2018-11" db="EMBL/GenBank/DDBJ databases">
        <title>Genome sequencing of Paenibacillus lentus DSM25539(T).</title>
        <authorList>
            <person name="Kook J.-K."/>
            <person name="Park S.-N."/>
            <person name="Lim Y.K."/>
        </authorList>
    </citation>
    <scope>NUCLEOTIDE SEQUENCE [LARGE SCALE GENOMIC DNA]</scope>
    <source>
        <strain evidence="2 3">DSM 25539</strain>
    </source>
</reference>
<dbReference type="OrthoDB" id="2811497at2"/>
<accession>A0A3Q8SDT9</accession>
<dbReference type="Proteomes" id="UP000273145">
    <property type="component" value="Chromosome"/>
</dbReference>
<dbReference type="Pfam" id="PF07833">
    <property type="entry name" value="Cu_amine_oxidN1"/>
    <property type="match status" value="1"/>
</dbReference>
<sequence>MKKMSKWLSLPLVLLLVFLTGCQAVGGFDINKALLSNLEVQASESRQSVSIEVVPADKVSAEDKEIIDLINSVSLIVDHAKIQDASTMSIKGSVDYSGEKLPYHISMDKKGMAIQLEGAKQPLYISLEDASLDYIDLEQYNEQAQEFGVKAAGFLLKHMPNPSTISVKKVQEKVNDESLSLTQLHVEIRGDELVKLVKPFITNAAKDEEGLKELIGVFYDTFYPILTGTFGSDASGDSPASSKEFAVAAMYGVVQESLAEVLKEYDQKVDALFEEMPELNTVLGKDTVLKMDLYFDSSLNTRKQNMEFTVAIPQSEGVPIKSFTVRSESEMWNVGGNVAIDQVNLSAGKLEVADEEITPGQMLRNFEPGSIIHKLLTEQMQITSKYVLVGYPGDYYEVIKKNGTSFVPLRYMSVELDAEIKWNKETKTATIIDDITLEEIVLTVDSKQAKVGGKAVTLSEPAFIHEDGKAYVPLRFIAEALGAKVHVDAEGWITVIRD</sequence>
<feature type="domain" description="Copper amine oxidase-like N-terminal" evidence="1">
    <location>
        <begin position="399"/>
        <end position="492"/>
    </location>
</feature>
<dbReference type="EMBL" id="CP034248">
    <property type="protein sequence ID" value="AZK48266.1"/>
    <property type="molecule type" value="Genomic_DNA"/>
</dbReference>
<name>A0A3Q8SDT9_9BACL</name>
<gene>
    <name evidence="2" type="ORF">EIM92_20535</name>
</gene>
<keyword evidence="3" id="KW-1185">Reference proteome</keyword>
<dbReference type="KEGG" id="plen:EIM92_20535"/>
<dbReference type="AlphaFoldDB" id="A0A3Q8SDT9"/>
<protein>
    <submittedName>
        <fullName evidence="2">Copper amine oxidase N-terminal domain-containing protein</fullName>
    </submittedName>
</protein>
<proteinExistence type="predicted"/>